<dbReference type="GO" id="GO:0030151">
    <property type="term" value="F:molybdenum ion binding"/>
    <property type="evidence" value="ECO:0007669"/>
    <property type="project" value="TreeGrafter"/>
</dbReference>
<dbReference type="FunFam" id="2.40.40.20:FF:000009">
    <property type="entry name" value="Biotin sulfoxide reductase 2"/>
    <property type="match status" value="1"/>
</dbReference>
<dbReference type="Gene3D" id="2.40.40.20">
    <property type="match status" value="1"/>
</dbReference>
<dbReference type="GO" id="GO:0030288">
    <property type="term" value="C:outer membrane-bounded periplasmic space"/>
    <property type="evidence" value="ECO:0007669"/>
    <property type="project" value="TreeGrafter"/>
</dbReference>
<dbReference type="InterPro" id="IPR041460">
    <property type="entry name" value="Molybdopterin_N"/>
</dbReference>
<evidence type="ECO:0000256" key="5">
    <source>
        <dbReference type="ARBA" id="ARBA00023002"/>
    </source>
</evidence>
<evidence type="ECO:0000256" key="1">
    <source>
        <dbReference type="ARBA" id="ARBA00001942"/>
    </source>
</evidence>
<dbReference type="PANTHER" id="PTHR43742">
    <property type="entry name" value="TRIMETHYLAMINE-N-OXIDE REDUCTASE"/>
    <property type="match status" value="1"/>
</dbReference>
<protein>
    <submittedName>
        <fullName evidence="9">Molybdopterin guanine dinucleotide-containing S/N-oxide reductase</fullName>
    </submittedName>
</protein>
<gene>
    <name evidence="9" type="ORF">HMPREF9336_00641</name>
</gene>
<dbReference type="AlphaFoldDB" id="E5XMC1"/>
<evidence type="ECO:0000313" key="10">
    <source>
        <dbReference type="Proteomes" id="UP000004816"/>
    </source>
</evidence>
<dbReference type="PANTHER" id="PTHR43742:SF10">
    <property type="entry name" value="TRIMETHYLAMINE-N-OXIDE REDUCTASE 2"/>
    <property type="match status" value="1"/>
</dbReference>
<evidence type="ECO:0000259" key="8">
    <source>
        <dbReference type="Pfam" id="PF18364"/>
    </source>
</evidence>
<dbReference type="STRING" id="679197.HMPREF9336_00641"/>
<dbReference type="InterPro" id="IPR009010">
    <property type="entry name" value="Asp_de-COase-like_dom_sf"/>
</dbReference>
<keyword evidence="5" id="KW-0560">Oxidoreductase</keyword>
<sequence length="767" mass="84125">MRRQHLSHWGTFQVETANGDVARVHPYPLDPDPSPLLGNIPGSITHRSRVRGPAVRRGWLEHGPGPSDQRGADEFVRVTWAEATELLAAELRRVIDEHGNEAIYGGSYGWASAGRFHHAQSQVHRFLNCAGGYTASRNTYSTGAAEVVMPHVLGLDDEVYREATSWNVIAERTELLVAFGGVALKNSSVNPGGSSVHPARQSAQRLVDRGGRIVSVSPLRADLPDPRARWLSLVPGSDVAVMLALAHTLVEHELHDTAFLERYCVGWPQFERYLLGASDGLPKTARWAEPISGIPADEIVGLAKDMAAKRTLIAVSWSLQRTKHGEQAPWAGMVLAAMLGQVGLPGGGFVHGLGATNGVGIPKAPFAMPRFPQGRNPTRSFIPVAAVSELLLRPGETLDYNGERLLLPDIRLVWWAGGNPFHHQQNLPRLRRAFRRPDTVVVNDPYWTATAKHADIVLASTTSYERDDISGANNEPLLVAMQQAAEPFADARDDYQTFAELAGALGFREAFTEGRDARQWLVHMYETWRAERVRDTAGLRGLPDFEEFWARGHIELPLPEEQNFLSGFREDPESRPLSTPSGRIEIFSTTIDSFGYSDCAGHPAWYEPEEWLHGCRAEQFPLHLIANQPRTRLHSQLDHGATSQGSKVNGREPIRIHPADAAARGVATGDVVRVFNDRGSLLAGVVVDEGVRERVAQLSTGAWFDPADPADPDSMCGHGNPNVLTSDALSSSLAQGCTGQHVLVQIERFCGELPPIRAYDPPAFHTR</sequence>
<evidence type="ECO:0000256" key="4">
    <source>
        <dbReference type="ARBA" id="ARBA00022723"/>
    </source>
</evidence>
<feature type="domain" description="Molybdopterin oxidoreductase N-terminal" evidence="8">
    <location>
        <begin position="5"/>
        <end position="44"/>
    </location>
</feature>
<dbReference type="HOGENOM" id="CLU_000422_13_3_11"/>
<dbReference type="eggNOG" id="COG0243">
    <property type="taxonomic scope" value="Bacteria"/>
</dbReference>
<feature type="domain" description="Molybdopterin dinucleotide-binding" evidence="7">
    <location>
        <begin position="622"/>
        <end position="731"/>
    </location>
</feature>
<keyword evidence="4" id="KW-0479">Metal-binding</keyword>
<evidence type="ECO:0000256" key="2">
    <source>
        <dbReference type="ARBA" id="ARBA00010312"/>
    </source>
</evidence>
<dbReference type="RefSeq" id="WP_007467757.1">
    <property type="nucleotide sequence ID" value="NZ_KI391954.1"/>
</dbReference>
<dbReference type="Pfam" id="PF01568">
    <property type="entry name" value="Molydop_binding"/>
    <property type="match status" value="1"/>
</dbReference>
<organism evidence="9 10">
    <name type="scientific">Segniliparus rugosus (strain ATCC BAA-974 / DSM 45345 / CCUG 50838 / CIP 108380 / JCM 13579 / CDC 945)</name>
    <dbReference type="NCBI Taxonomy" id="679197"/>
    <lineage>
        <taxon>Bacteria</taxon>
        <taxon>Bacillati</taxon>
        <taxon>Actinomycetota</taxon>
        <taxon>Actinomycetes</taxon>
        <taxon>Mycobacteriales</taxon>
        <taxon>Segniliparaceae</taxon>
        <taxon>Segniliparus</taxon>
    </lineage>
</organism>
<evidence type="ECO:0000259" key="7">
    <source>
        <dbReference type="Pfam" id="PF01568"/>
    </source>
</evidence>
<dbReference type="GO" id="GO:0009061">
    <property type="term" value="P:anaerobic respiration"/>
    <property type="evidence" value="ECO:0007669"/>
    <property type="project" value="TreeGrafter"/>
</dbReference>
<dbReference type="CDD" id="cd02793">
    <property type="entry name" value="MopB_CT_DMSOR-BSOR-TMAOR"/>
    <property type="match status" value="1"/>
</dbReference>
<dbReference type="InterPro" id="IPR050612">
    <property type="entry name" value="Prok_Mopterin_Oxidored"/>
</dbReference>
<comment type="cofactor">
    <cofactor evidence="1">
        <name>Mo-bis(molybdopterin guanine dinucleotide)</name>
        <dbReference type="ChEBI" id="CHEBI:60539"/>
    </cofactor>
</comment>
<reference evidence="9 10" key="1">
    <citation type="journal article" date="2011" name="Stand. Genomic Sci.">
        <title>High quality draft genome sequence of Segniliparus rugosus CDC 945(T)= (ATCC BAA-974(T)).</title>
        <authorList>
            <person name="Earl A.M."/>
            <person name="Desjardins C.A."/>
            <person name="Fitzgerald M.G."/>
            <person name="Arachchi H.M."/>
            <person name="Zeng Q."/>
            <person name="Mehta T."/>
            <person name="Griggs A."/>
            <person name="Birren B.W."/>
            <person name="Toney N.C."/>
            <person name="Carr J."/>
            <person name="Posey J."/>
            <person name="Butler W.R."/>
        </authorList>
    </citation>
    <scope>NUCLEOTIDE SEQUENCE [LARGE SCALE GENOMIC DNA]</scope>
    <source>
        <strain evidence="10">ATCC BAA-974 / DSM 45345 / CCUG 50838 / CIP 108380 / JCM 13579 / CDC 945</strain>
    </source>
</reference>
<dbReference type="OrthoDB" id="7376058at2"/>
<dbReference type="Proteomes" id="UP000004816">
    <property type="component" value="Unassembled WGS sequence"/>
</dbReference>
<evidence type="ECO:0000313" key="9">
    <source>
        <dbReference type="EMBL" id="EFV14500.1"/>
    </source>
</evidence>
<keyword evidence="10" id="KW-1185">Reference proteome</keyword>
<comment type="caution">
    <text evidence="9">The sequence shown here is derived from an EMBL/GenBank/DDBJ whole genome shotgun (WGS) entry which is preliminary data.</text>
</comment>
<evidence type="ECO:0000256" key="3">
    <source>
        <dbReference type="ARBA" id="ARBA00022505"/>
    </source>
</evidence>
<dbReference type="EMBL" id="ACZI02000003">
    <property type="protein sequence ID" value="EFV14500.1"/>
    <property type="molecule type" value="Genomic_DNA"/>
</dbReference>
<dbReference type="Pfam" id="PF00384">
    <property type="entry name" value="Molybdopterin"/>
    <property type="match status" value="1"/>
</dbReference>
<dbReference type="InterPro" id="IPR006656">
    <property type="entry name" value="Mopterin_OxRdtase"/>
</dbReference>
<name>E5XMC1_SEGRC</name>
<dbReference type="GO" id="GO:0016491">
    <property type="term" value="F:oxidoreductase activity"/>
    <property type="evidence" value="ECO:0007669"/>
    <property type="project" value="UniProtKB-KW"/>
</dbReference>
<dbReference type="CDD" id="cd02769">
    <property type="entry name" value="MopB_DMSOR-BSOR-TMAOR"/>
    <property type="match status" value="1"/>
</dbReference>
<dbReference type="InterPro" id="IPR041954">
    <property type="entry name" value="CT_DMSOR/BSOR/TMAOR"/>
</dbReference>
<dbReference type="GO" id="GO:0043546">
    <property type="term" value="F:molybdopterin cofactor binding"/>
    <property type="evidence" value="ECO:0007669"/>
    <property type="project" value="InterPro"/>
</dbReference>
<dbReference type="InterPro" id="IPR006657">
    <property type="entry name" value="MoPterin_dinucl-bd_dom"/>
</dbReference>
<feature type="domain" description="Molybdopterin oxidoreductase" evidence="6">
    <location>
        <begin position="49"/>
        <end position="503"/>
    </location>
</feature>
<proteinExistence type="inferred from homology"/>
<evidence type="ECO:0000259" key="6">
    <source>
        <dbReference type="Pfam" id="PF00384"/>
    </source>
</evidence>
<accession>E5XMC1</accession>
<dbReference type="GO" id="GO:0009055">
    <property type="term" value="F:electron transfer activity"/>
    <property type="evidence" value="ECO:0007669"/>
    <property type="project" value="TreeGrafter"/>
</dbReference>
<keyword evidence="3" id="KW-0500">Molybdenum</keyword>
<dbReference type="SUPFAM" id="SSF53706">
    <property type="entry name" value="Formate dehydrogenase/DMSO reductase, domains 1-3"/>
    <property type="match status" value="1"/>
</dbReference>
<dbReference type="SUPFAM" id="SSF50692">
    <property type="entry name" value="ADC-like"/>
    <property type="match status" value="1"/>
</dbReference>
<dbReference type="Pfam" id="PF18364">
    <property type="entry name" value="Molybdopterin_N"/>
    <property type="match status" value="1"/>
</dbReference>
<comment type="similarity">
    <text evidence="2">Belongs to the prokaryotic molybdopterin-containing oxidoreductase family.</text>
</comment>
<dbReference type="Gene3D" id="3.90.55.10">
    <property type="entry name" value="Dimethylsulfoxide Reductase, domain 3"/>
    <property type="match status" value="1"/>
</dbReference>
<dbReference type="Gene3D" id="3.40.50.740">
    <property type="match status" value="1"/>
</dbReference>
<dbReference type="Gene3D" id="3.40.228.10">
    <property type="entry name" value="Dimethylsulfoxide Reductase, domain 2"/>
    <property type="match status" value="1"/>
</dbReference>